<feature type="non-terminal residue" evidence="2">
    <location>
        <position position="1"/>
    </location>
</feature>
<feature type="compositionally biased region" description="Basic and acidic residues" evidence="1">
    <location>
        <begin position="1"/>
        <end position="25"/>
    </location>
</feature>
<evidence type="ECO:0000313" key="2">
    <source>
        <dbReference type="EMBL" id="CAA9341557.1"/>
    </source>
</evidence>
<gene>
    <name evidence="2" type="ORF">AVDCRST_MAG68-3106</name>
</gene>
<feature type="compositionally biased region" description="Low complexity" evidence="1">
    <location>
        <begin position="97"/>
        <end position="109"/>
    </location>
</feature>
<sequence length="167" mass="17516">AVRPVRKERSGHPPHADRGDAEHHPQPVRGVRRGAGAQPRPRGPAGERPPGRLPGPDGQGLRRGRGGPHAGHLPRVRPDPGGLQEDGPPGVRPLLDGAGHLAARPAAQAARRHPARGQGVPGHQPQRERPHRARGLAAPLALARRRGGGLRARRGAARPDPANGKCL</sequence>
<accession>A0A6J4LTB7</accession>
<reference evidence="2" key="1">
    <citation type="submission" date="2020-02" db="EMBL/GenBank/DDBJ databases">
        <authorList>
            <person name="Meier V. D."/>
        </authorList>
    </citation>
    <scope>NUCLEOTIDE SEQUENCE</scope>
    <source>
        <strain evidence="2">AVDCRST_MAG68</strain>
    </source>
</reference>
<feature type="compositionally biased region" description="Low complexity" evidence="1">
    <location>
        <begin position="158"/>
        <end position="167"/>
    </location>
</feature>
<evidence type="ECO:0000256" key="1">
    <source>
        <dbReference type="SAM" id="MobiDB-lite"/>
    </source>
</evidence>
<feature type="compositionally biased region" description="Low complexity" evidence="1">
    <location>
        <begin position="34"/>
        <end position="48"/>
    </location>
</feature>
<organism evidence="2">
    <name type="scientific">uncultured Gemmatimonadota bacterium</name>
    <dbReference type="NCBI Taxonomy" id="203437"/>
    <lineage>
        <taxon>Bacteria</taxon>
        <taxon>Pseudomonadati</taxon>
        <taxon>Gemmatimonadota</taxon>
        <taxon>environmental samples</taxon>
    </lineage>
</organism>
<feature type="region of interest" description="Disordered" evidence="1">
    <location>
        <begin position="1"/>
        <end position="167"/>
    </location>
</feature>
<name>A0A6J4LTB7_9BACT</name>
<proteinExistence type="predicted"/>
<protein>
    <submittedName>
        <fullName evidence="2">Nucleotide excision repair protein, with UvrB/UvrC motif</fullName>
    </submittedName>
</protein>
<feature type="compositionally biased region" description="Basic residues" evidence="1">
    <location>
        <begin position="143"/>
        <end position="156"/>
    </location>
</feature>
<dbReference type="AlphaFoldDB" id="A0A6J4LTB7"/>
<feature type="non-terminal residue" evidence="2">
    <location>
        <position position="167"/>
    </location>
</feature>
<dbReference type="EMBL" id="CADCTW010000144">
    <property type="protein sequence ID" value="CAA9341557.1"/>
    <property type="molecule type" value="Genomic_DNA"/>
</dbReference>